<name>A0AAE3W078_9ACTN</name>
<comment type="caution">
    <text evidence="4">The sequence shown here is derived from an EMBL/GenBank/DDBJ whole genome shotgun (WGS) entry which is preliminary data.</text>
</comment>
<evidence type="ECO:0000256" key="2">
    <source>
        <dbReference type="SAM" id="Phobius"/>
    </source>
</evidence>
<keyword evidence="2" id="KW-0812">Transmembrane</keyword>
<gene>
    <name evidence="4" type="ORF">J2S42_003589</name>
</gene>
<evidence type="ECO:0000313" key="4">
    <source>
        <dbReference type="EMBL" id="MDQ0366920.1"/>
    </source>
</evidence>
<feature type="transmembrane region" description="Helical" evidence="2">
    <location>
        <begin position="16"/>
        <end position="38"/>
    </location>
</feature>
<feature type="domain" description="DUF8175" evidence="3">
    <location>
        <begin position="85"/>
        <end position="232"/>
    </location>
</feature>
<dbReference type="Proteomes" id="UP001240236">
    <property type="component" value="Unassembled WGS sequence"/>
</dbReference>
<protein>
    <recommendedName>
        <fullName evidence="3">DUF8175 domain-containing protein</fullName>
    </recommendedName>
</protein>
<reference evidence="4 5" key="1">
    <citation type="submission" date="2023-07" db="EMBL/GenBank/DDBJ databases">
        <title>Sequencing the genomes of 1000 actinobacteria strains.</title>
        <authorList>
            <person name="Klenk H.-P."/>
        </authorList>
    </citation>
    <scope>NUCLEOTIDE SEQUENCE [LARGE SCALE GENOMIC DNA]</scope>
    <source>
        <strain evidence="4 5">DSM 44709</strain>
    </source>
</reference>
<keyword evidence="5" id="KW-1185">Reference proteome</keyword>
<dbReference type="InterPro" id="IPR058488">
    <property type="entry name" value="DUF8175"/>
</dbReference>
<evidence type="ECO:0000259" key="3">
    <source>
        <dbReference type="Pfam" id="PF26526"/>
    </source>
</evidence>
<dbReference type="EMBL" id="JAUSUZ010000001">
    <property type="protein sequence ID" value="MDQ0366920.1"/>
    <property type="molecule type" value="Genomic_DNA"/>
</dbReference>
<sequence>MTGHNTFLTAPGPGRWWVAAGVLIAVAATAAVAGAALAGGTPAGGPAAEAPPTASSASASEPAHEDGVVEDPAPGGGPLRLVPAGRRVDDVPVGYPHELAGAVSAAIEYTTLFSSNLDLDRAVEIGRVMSDGSLGSDQVFRDGAIGLRELLGAPLSGPVPQGVSATLGINAYQLRDVSADRVTVLTLGYMVTSTPVAGTQSRLALIPADMVWHDGDWKVTARPDGAPEYTELRVQPGSAQAKAAGWLDFTQ</sequence>
<evidence type="ECO:0000313" key="5">
    <source>
        <dbReference type="Proteomes" id="UP001240236"/>
    </source>
</evidence>
<accession>A0AAE3W078</accession>
<dbReference type="RefSeq" id="WP_307240598.1">
    <property type="nucleotide sequence ID" value="NZ_JAUSUZ010000001.1"/>
</dbReference>
<organism evidence="4 5">
    <name type="scientific">Catenuloplanes indicus</name>
    <dbReference type="NCBI Taxonomy" id="137267"/>
    <lineage>
        <taxon>Bacteria</taxon>
        <taxon>Bacillati</taxon>
        <taxon>Actinomycetota</taxon>
        <taxon>Actinomycetes</taxon>
        <taxon>Micromonosporales</taxon>
        <taxon>Micromonosporaceae</taxon>
        <taxon>Catenuloplanes</taxon>
    </lineage>
</organism>
<keyword evidence="2" id="KW-0472">Membrane</keyword>
<dbReference type="AlphaFoldDB" id="A0AAE3W078"/>
<evidence type="ECO:0000256" key="1">
    <source>
        <dbReference type="SAM" id="MobiDB-lite"/>
    </source>
</evidence>
<feature type="compositionally biased region" description="Low complexity" evidence="1">
    <location>
        <begin position="41"/>
        <end position="61"/>
    </location>
</feature>
<feature type="region of interest" description="Disordered" evidence="1">
    <location>
        <begin position="41"/>
        <end position="83"/>
    </location>
</feature>
<keyword evidence="2" id="KW-1133">Transmembrane helix</keyword>
<dbReference type="Pfam" id="PF26526">
    <property type="entry name" value="DUF8175"/>
    <property type="match status" value="1"/>
</dbReference>
<proteinExistence type="predicted"/>